<reference evidence="3" key="2">
    <citation type="journal article" date="2010" name="Appl. Environ. Microbiol.">
        <title>Comparative analysis of acidobacterial genomic fragments from terrestrial and aquatic metagenomic libraries, with emphasis on acidobacteria subdivision 6.</title>
        <authorList>
            <person name="Kielak A.M."/>
            <person name="van Veen J.A."/>
            <person name="Kowalchuk G.A."/>
        </authorList>
    </citation>
    <scope>NUCLEOTIDE SEQUENCE</scope>
</reference>
<dbReference type="InterPro" id="IPR036365">
    <property type="entry name" value="PGBD-like_sf"/>
</dbReference>
<reference evidence="3" key="1">
    <citation type="submission" date="2009-12" db="EMBL/GenBank/DDBJ databases">
        <authorList>
            <person name="Kielak A."/>
            <person name="van Veen J.A."/>
            <person name="Kowalchuk G.A."/>
        </authorList>
    </citation>
    <scope>NUCLEOTIDE SEQUENCE</scope>
</reference>
<evidence type="ECO:0000313" key="3">
    <source>
        <dbReference type="EMBL" id="ADC35879.1"/>
    </source>
</evidence>
<feature type="region of interest" description="Disordered" evidence="1">
    <location>
        <begin position="69"/>
        <end position="97"/>
    </location>
</feature>
<dbReference type="InterPro" id="IPR002477">
    <property type="entry name" value="Peptidoglycan-bd-like"/>
</dbReference>
<dbReference type="SUPFAM" id="SSF47090">
    <property type="entry name" value="PGBD-like"/>
    <property type="match status" value="1"/>
</dbReference>
<feature type="compositionally biased region" description="Low complexity" evidence="1">
    <location>
        <begin position="83"/>
        <end position="97"/>
    </location>
</feature>
<protein>
    <recommendedName>
        <fullName evidence="2">Peptidoglycan binding-like domain-containing protein</fullName>
    </recommendedName>
</protein>
<sequence>MRQSRPTAERYREIQSALAKEGYFQGPADGVWDASSVAALQKFQQENGIEATGKIDSLSLIKLNLGPKYDSQASSTSGDDELPGAAGAGPARNPAVN</sequence>
<proteinExistence type="predicted"/>
<evidence type="ECO:0000256" key="1">
    <source>
        <dbReference type="SAM" id="MobiDB-lite"/>
    </source>
</evidence>
<dbReference type="AlphaFoldDB" id="E3T6D5"/>
<dbReference type="EMBL" id="GU260703">
    <property type="protein sequence ID" value="ADC35879.1"/>
    <property type="molecule type" value="Genomic_DNA"/>
</dbReference>
<accession>E3T6D5</accession>
<organism evidence="3">
    <name type="scientific">uncultured bacterium 246</name>
    <dbReference type="NCBI Taxonomy" id="698384"/>
    <lineage>
        <taxon>Bacteria</taxon>
        <taxon>environmental samples</taxon>
    </lineage>
</organism>
<dbReference type="Gene3D" id="1.10.101.10">
    <property type="entry name" value="PGBD-like superfamily/PGBD"/>
    <property type="match status" value="1"/>
</dbReference>
<name>E3T6D5_9BACT</name>
<dbReference type="InterPro" id="IPR036366">
    <property type="entry name" value="PGBDSf"/>
</dbReference>
<dbReference type="Pfam" id="PF01471">
    <property type="entry name" value="PG_binding_1"/>
    <property type="match status" value="1"/>
</dbReference>
<evidence type="ECO:0000259" key="2">
    <source>
        <dbReference type="Pfam" id="PF01471"/>
    </source>
</evidence>
<feature type="domain" description="Peptidoglycan binding-like" evidence="2">
    <location>
        <begin position="9"/>
        <end position="57"/>
    </location>
</feature>